<dbReference type="InParanoid" id="K3XB10"/>
<dbReference type="PANTHER" id="PTHR12652">
    <property type="entry name" value="PEROXISOMAL BIOGENESIS FACTOR 11"/>
    <property type="match status" value="1"/>
</dbReference>
<evidence type="ECO:0000256" key="4">
    <source>
        <dbReference type="ARBA" id="ARBA00046271"/>
    </source>
</evidence>
<evidence type="ECO:0000256" key="1">
    <source>
        <dbReference type="ARBA" id="ARBA00022593"/>
    </source>
</evidence>
<keyword evidence="2" id="KW-0472">Membrane</keyword>
<dbReference type="EnsemblProtists" id="PYU1_T014409">
    <property type="protein sequence ID" value="PYU1_T014409"/>
    <property type="gene ID" value="PYU1_G014378"/>
</dbReference>
<dbReference type="HOGENOM" id="CLU_096996_0_0_1"/>
<dbReference type="GO" id="GO:0005778">
    <property type="term" value="C:peroxisomal membrane"/>
    <property type="evidence" value="ECO:0007669"/>
    <property type="project" value="UniProtKB-SubCell"/>
</dbReference>
<sequence>MSDVGKKHVIPTLDVEKFSRFSSATFKADKFYKTIGYGCGSVGHLLSLYARKDSDVSTGLRQISSNIGMARFVLRFTGGFEAYEAWKNGSWCYGDDDAFTKRLVSLQALSMLVYYPMEHLSYVGFVAPKLLNFDANRVSRQSCLAWTVYVVLDVYANYLRIKALSAKEKAIAKQTDLTDDERREALATIRSRKRELYYVQMRNACFFPTCLHWSLENGLIPESLVQFLCFTESVIGIWRTWVNTK</sequence>
<name>K3XB10_GLOUD</name>
<protein>
    <submittedName>
        <fullName evidence="5">Uncharacterized protein</fullName>
    </submittedName>
</protein>
<dbReference type="GO" id="GO:0016559">
    <property type="term" value="P:peroxisome fission"/>
    <property type="evidence" value="ECO:0007669"/>
    <property type="project" value="InterPro"/>
</dbReference>
<reference evidence="6" key="1">
    <citation type="journal article" date="2010" name="Genome Biol.">
        <title>Genome sequence of the necrotrophic plant pathogen Pythium ultimum reveals original pathogenicity mechanisms and effector repertoire.</title>
        <authorList>
            <person name="Levesque C.A."/>
            <person name="Brouwer H."/>
            <person name="Cano L."/>
            <person name="Hamilton J.P."/>
            <person name="Holt C."/>
            <person name="Huitema E."/>
            <person name="Raffaele S."/>
            <person name="Robideau G.P."/>
            <person name="Thines M."/>
            <person name="Win J."/>
            <person name="Zerillo M.M."/>
            <person name="Beakes G.W."/>
            <person name="Boore J.L."/>
            <person name="Busam D."/>
            <person name="Dumas B."/>
            <person name="Ferriera S."/>
            <person name="Fuerstenberg S.I."/>
            <person name="Gachon C.M."/>
            <person name="Gaulin E."/>
            <person name="Govers F."/>
            <person name="Grenville-Briggs L."/>
            <person name="Horner N."/>
            <person name="Hostetler J."/>
            <person name="Jiang R.H."/>
            <person name="Johnson J."/>
            <person name="Krajaejun T."/>
            <person name="Lin H."/>
            <person name="Meijer H.J."/>
            <person name="Moore B."/>
            <person name="Morris P."/>
            <person name="Phuntmart V."/>
            <person name="Puiu D."/>
            <person name="Shetty J."/>
            <person name="Stajich J.E."/>
            <person name="Tripathy S."/>
            <person name="Wawra S."/>
            <person name="van West P."/>
            <person name="Whitty B.R."/>
            <person name="Coutinho P.M."/>
            <person name="Henrissat B."/>
            <person name="Martin F."/>
            <person name="Thomas P.D."/>
            <person name="Tyler B.M."/>
            <person name="De Vries R.P."/>
            <person name="Kamoun S."/>
            <person name="Yandell M."/>
            <person name="Tisserat N."/>
            <person name="Buell C.R."/>
        </authorList>
    </citation>
    <scope>NUCLEOTIDE SEQUENCE</scope>
    <source>
        <strain evidence="6">DAOM:BR144</strain>
    </source>
</reference>
<dbReference type="PANTHER" id="PTHR12652:SF25">
    <property type="entry name" value="MICROBODY (PEROXISOME) PROLIFERATION PROTEIN PEROXIN 11C (EUROFUNG)"/>
    <property type="match status" value="1"/>
</dbReference>
<keyword evidence="1" id="KW-0962">Peroxisome biogenesis</keyword>
<keyword evidence="3" id="KW-0576">Peroxisome</keyword>
<dbReference type="VEuPathDB" id="FungiDB:PYU1_G014378"/>
<dbReference type="Pfam" id="PF05648">
    <property type="entry name" value="PEX11"/>
    <property type="match status" value="1"/>
</dbReference>
<comment type="subcellular location">
    <subcellularLocation>
        <location evidence="4">Peroxisome membrane</location>
    </subcellularLocation>
</comment>
<dbReference type="STRING" id="431595.K3XB10"/>
<evidence type="ECO:0000256" key="2">
    <source>
        <dbReference type="ARBA" id="ARBA00023136"/>
    </source>
</evidence>
<dbReference type="OMA" id="AGPCIHW"/>
<organism evidence="5 6">
    <name type="scientific">Globisporangium ultimum (strain ATCC 200006 / CBS 805.95 / DAOM BR144)</name>
    <name type="common">Pythium ultimum</name>
    <dbReference type="NCBI Taxonomy" id="431595"/>
    <lineage>
        <taxon>Eukaryota</taxon>
        <taxon>Sar</taxon>
        <taxon>Stramenopiles</taxon>
        <taxon>Oomycota</taxon>
        <taxon>Peronosporomycetes</taxon>
        <taxon>Pythiales</taxon>
        <taxon>Pythiaceae</taxon>
        <taxon>Globisporangium</taxon>
    </lineage>
</organism>
<proteinExistence type="predicted"/>
<dbReference type="Proteomes" id="UP000019132">
    <property type="component" value="Unassembled WGS sequence"/>
</dbReference>
<dbReference type="InterPro" id="IPR008733">
    <property type="entry name" value="PEX11"/>
</dbReference>
<reference evidence="5" key="3">
    <citation type="submission" date="2015-02" db="UniProtKB">
        <authorList>
            <consortium name="EnsemblProtists"/>
        </authorList>
    </citation>
    <scope>IDENTIFICATION</scope>
    <source>
        <strain evidence="5">DAOM BR144</strain>
    </source>
</reference>
<dbReference type="eggNOG" id="ENOG502RZ56">
    <property type="taxonomic scope" value="Eukaryota"/>
</dbReference>
<keyword evidence="6" id="KW-1185">Reference proteome</keyword>
<accession>K3XB10</accession>
<reference evidence="6" key="2">
    <citation type="submission" date="2010-04" db="EMBL/GenBank/DDBJ databases">
        <authorList>
            <person name="Buell R."/>
            <person name="Hamilton J."/>
            <person name="Hostetler J."/>
        </authorList>
    </citation>
    <scope>NUCLEOTIDE SEQUENCE [LARGE SCALE GENOMIC DNA]</scope>
    <source>
        <strain evidence="6">DAOM:BR144</strain>
    </source>
</reference>
<evidence type="ECO:0000313" key="6">
    <source>
        <dbReference type="Proteomes" id="UP000019132"/>
    </source>
</evidence>
<dbReference type="EMBL" id="GL376565">
    <property type="status" value="NOT_ANNOTATED_CDS"/>
    <property type="molecule type" value="Genomic_DNA"/>
</dbReference>
<dbReference type="AlphaFoldDB" id="K3XB10"/>
<evidence type="ECO:0000313" key="5">
    <source>
        <dbReference type="EnsemblProtists" id="PYU1_T014409"/>
    </source>
</evidence>
<evidence type="ECO:0000256" key="3">
    <source>
        <dbReference type="ARBA" id="ARBA00023140"/>
    </source>
</evidence>